<dbReference type="GO" id="GO:0008270">
    <property type="term" value="F:zinc ion binding"/>
    <property type="evidence" value="ECO:0007669"/>
    <property type="project" value="UniProtKB-KW"/>
</dbReference>
<gene>
    <name evidence="3" type="ORF">SAMN05660349_03091</name>
</gene>
<name>A0A1T5EPJ8_9BACT</name>
<organism evidence="3 4">
    <name type="scientific">Parabacteroides chartae</name>
    <dbReference type="NCBI Taxonomy" id="1037355"/>
    <lineage>
        <taxon>Bacteria</taxon>
        <taxon>Pseudomonadati</taxon>
        <taxon>Bacteroidota</taxon>
        <taxon>Bacteroidia</taxon>
        <taxon>Bacteroidales</taxon>
        <taxon>Tannerellaceae</taxon>
        <taxon>Parabacteroides</taxon>
    </lineage>
</organism>
<dbReference type="RefSeq" id="WP_079684479.1">
    <property type="nucleotide sequence ID" value="NZ_FUYQ01000029.1"/>
</dbReference>
<reference evidence="4" key="1">
    <citation type="submission" date="2017-02" db="EMBL/GenBank/DDBJ databases">
        <authorList>
            <person name="Varghese N."/>
            <person name="Submissions S."/>
        </authorList>
    </citation>
    <scope>NUCLEOTIDE SEQUENCE [LARGE SCALE GENOMIC DNA]</scope>
    <source>
        <strain evidence="4">DSM 24967</strain>
    </source>
</reference>
<keyword evidence="1" id="KW-0862">Zinc</keyword>
<evidence type="ECO:0000256" key="1">
    <source>
        <dbReference type="PROSITE-ProRule" id="PRU00325"/>
    </source>
</evidence>
<keyword evidence="1" id="KW-0479">Metal-binding</keyword>
<evidence type="ECO:0000259" key="2">
    <source>
        <dbReference type="PROSITE" id="PS50966"/>
    </source>
</evidence>
<evidence type="ECO:0000313" key="4">
    <source>
        <dbReference type="Proteomes" id="UP000190852"/>
    </source>
</evidence>
<dbReference type="EMBL" id="FUYQ01000029">
    <property type="protein sequence ID" value="SKB85902.1"/>
    <property type="molecule type" value="Genomic_DNA"/>
</dbReference>
<dbReference type="PROSITE" id="PS50966">
    <property type="entry name" value="ZF_SWIM"/>
    <property type="match status" value="1"/>
</dbReference>
<sequence>MGIVFEEFEDQLERSVLEEGLRYYIAGRVQRLIELDNGKFRTFLQDTERIIVNLTITDKRVENYSCECPASNGAVCKHIVASLFEVRKDLQDYLVTSETMEAEDDANSLPDEILNDYRIDRILDALNVNELKDFVRRTCTDDRDFRALFLSQFAKVNVPDSSSKPIYANQIKNLIQASTDRHGYMDYREVKEFHSALSEILDIAAISIKNGNNSQALTIIFSVLEEVTTVIINADDSDGYLIGSIDEAFDLIKEIIESNLDEIQRGDLFNELMIAFETGKLDGWAWHLNLIELAIQLFKKPEEKERLRINIESIHPTGNSWDRNYRKAQEMMYELLLMTESEEAINQYLIENVSNPDFREKLVKRAINSKDYKYALKLLNDAIELDKEESFRRCDKWRKYQLEIYRKTGDVENTIRLACYFILEGSSEEESFKEYYDLLKTTVPVDSWNVYLEKMIAELIAKDYWYNYEKLVHIYVWEKYWDRYLVLLQKNLTLRRIADAEEDLSLLYKDKLIDLYDSEIRVFVEKNVGRSYYIDACRYIMNMKRLGGDDAVRNLIIDLKATYKNRRALREELNKIYDTGY</sequence>
<dbReference type="AlphaFoldDB" id="A0A1T5EPJ8"/>
<keyword evidence="1" id="KW-0863">Zinc-finger</keyword>
<keyword evidence="4" id="KW-1185">Reference proteome</keyword>
<feature type="domain" description="SWIM-type" evidence="2">
    <location>
        <begin position="50"/>
        <end position="87"/>
    </location>
</feature>
<dbReference type="Proteomes" id="UP000190852">
    <property type="component" value="Unassembled WGS sequence"/>
</dbReference>
<protein>
    <recommendedName>
        <fullName evidence="2">SWIM-type domain-containing protein</fullName>
    </recommendedName>
</protein>
<proteinExistence type="predicted"/>
<evidence type="ECO:0000313" key="3">
    <source>
        <dbReference type="EMBL" id="SKB85902.1"/>
    </source>
</evidence>
<dbReference type="InterPro" id="IPR007527">
    <property type="entry name" value="Znf_SWIM"/>
</dbReference>
<accession>A0A1T5EPJ8</accession>